<keyword evidence="3 4" id="KW-0862">Zinc</keyword>
<gene>
    <name evidence="9" type="primary">20210999</name>
    <name evidence="8" type="ORF">HELRODRAFT_188708</name>
</gene>
<dbReference type="InterPro" id="IPR000571">
    <property type="entry name" value="Znf_CCCH"/>
</dbReference>
<dbReference type="CTD" id="20210999"/>
<evidence type="ECO:0000256" key="4">
    <source>
        <dbReference type="PROSITE-ProRule" id="PRU00723"/>
    </source>
</evidence>
<keyword evidence="5" id="KW-0175">Coiled coil</keyword>
<dbReference type="Pfam" id="PF25427">
    <property type="entry name" value="zf-CCCH_UNK"/>
    <property type="match status" value="1"/>
</dbReference>
<evidence type="ECO:0000313" key="8">
    <source>
        <dbReference type="EMBL" id="ESO02446.1"/>
    </source>
</evidence>
<evidence type="ECO:0000256" key="3">
    <source>
        <dbReference type="ARBA" id="ARBA00022833"/>
    </source>
</evidence>
<dbReference type="Pfam" id="PF23035">
    <property type="entry name" value="zf-CCCH_UNK-like_4th"/>
    <property type="match status" value="1"/>
</dbReference>
<evidence type="ECO:0000256" key="1">
    <source>
        <dbReference type="ARBA" id="ARBA00022723"/>
    </source>
</evidence>
<dbReference type="RefSeq" id="XP_009019854.1">
    <property type="nucleotide sequence ID" value="XM_009021606.1"/>
</dbReference>
<dbReference type="OrthoDB" id="20534at2759"/>
<dbReference type="EnsemblMetazoa" id="HelroT188708">
    <property type="protein sequence ID" value="HelroP188708"/>
    <property type="gene ID" value="HelroG188708"/>
</dbReference>
<dbReference type="InterPro" id="IPR057295">
    <property type="entry name" value="UNK_Znf_4"/>
</dbReference>
<dbReference type="InterPro" id="IPR057296">
    <property type="entry name" value="UNK_Znf_5"/>
</dbReference>
<reference evidence="10" key="1">
    <citation type="submission" date="2012-12" db="EMBL/GenBank/DDBJ databases">
        <authorList>
            <person name="Hellsten U."/>
            <person name="Grimwood J."/>
            <person name="Chapman J.A."/>
            <person name="Shapiro H."/>
            <person name="Aerts A."/>
            <person name="Otillar R.P."/>
            <person name="Terry A.Y."/>
            <person name="Boore J.L."/>
            <person name="Simakov O."/>
            <person name="Marletaz F."/>
            <person name="Cho S.-J."/>
            <person name="Edsinger-Gonzales E."/>
            <person name="Havlak P."/>
            <person name="Kuo D.-H."/>
            <person name="Larsson T."/>
            <person name="Lv J."/>
            <person name="Arendt D."/>
            <person name="Savage R."/>
            <person name="Osoegawa K."/>
            <person name="de Jong P."/>
            <person name="Lindberg D.R."/>
            <person name="Seaver E.C."/>
            <person name="Weisblat D.A."/>
            <person name="Putnam N.H."/>
            <person name="Grigoriev I.V."/>
            <person name="Rokhsar D.S."/>
        </authorList>
    </citation>
    <scope>NUCLEOTIDE SEQUENCE</scope>
</reference>
<feature type="coiled-coil region" evidence="5">
    <location>
        <begin position="618"/>
        <end position="667"/>
    </location>
</feature>
<keyword evidence="1 4" id="KW-0479">Metal-binding</keyword>
<sequence>MPGEVSEKSSHFIWHFVNQKRRRPFKKGDGKFNYSPDVYCSVYDETTGICPAGDDCPLLHRVAGDVERRYHPRYFKTCMCVHETDAKGHCVKNGPHCAYAHGPDDLRMPVFDASEDDNLNGEGSTNLLAAHLEKDIFYNEDPAWNDPHYVLINYKTEQCKRPHRLCRQGYACPSYHNPRDKRRSPKTFKYRSTPCPSVKRGDEWGDPPLCDVGDKCSYCHTRTEQQFHPEIYKSSKCNDMIQTGYCPRGQFCAFAHLEKELNEPWDTMIGSEASLSDFVEAVLPLPTATPITKTMKMESNSDICNGLRKSSLPAESHLMSIMLPEDSVASSSSPPPLSLVPHSSMSNSEPIGKRRTVSLSEGTLGPHRGLSTLHEKHAMKYPYDITKENLNQLFPSSNNSSMMMNTTNPGTGNILSPKLSFPSFYPGEETVESVIVNALDEEFVGGDLNLSGYDREESDSLCSSLSTSFPSFGGYFGGMGSRPMSIPTSSMGSNVTQQHRQQQQQLKQQQQQKDFVGSYNSNNAENSFMLFGRSYTSLAPIGSEHAAQLLLSKQQQQQQSMTSQLISELATLQNYQSQQASMNCNNQSSSTSSLFPSSSLPLSQGMSNLSLGRSSQEFEKIKEELKMSKLKMAKWEESACTAWMKEVDDIKKQKKILEDENVIISKQRDDAVATVAKLTTELDSVRKSKPTTANFEQQHQPQQQQQLHVSGCCSSGGNDDGSTSQQQQQQQQLSVEKDFTKLQQKRDLLKNELNSIEEMLKKHCRICQKKVTPATGKLSLLSCNQCLVCSYCCSTNSDCKTCPQLQQESLISSSSSDKPEQTK</sequence>
<dbReference type="PANTHER" id="PTHR14493:SF50">
    <property type="entry name" value="RING FINGER PROTEIN UNKEMPT"/>
    <property type="match status" value="1"/>
</dbReference>
<dbReference type="EMBL" id="AMQM01000888">
    <property type="status" value="NOT_ANNOTATED_CDS"/>
    <property type="molecule type" value="Genomic_DNA"/>
</dbReference>
<dbReference type="InterPro" id="IPR045234">
    <property type="entry name" value="Unkempt-like"/>
</dbReference>
<feature type="compositionally biased region" description="Low complexity" evidence="6">
    <location>
        <begin position="697"/>
        <end position="732"/>
    </location>
</feature>
<keyword evidence="2 4" id="KW-0863">Zinc-finger</keyword>
<protein>
    <recommendedName>
        <fullName evidence="7">C3H1-type domain-containing protein</fullName>
    </recommendedName>
</protein>
<dbReference type="PROSITE" id="PS50103">
    <property type="entry name" value="ZF_C3H1"/>
    <property type="match status" value="2"/>
</dbReference>
<feature type="domain" description="C3H1-type" evidence="7">
    <location>
        <begin position="79"/>
        <end position="104"/>
    </location>
</feature>
<feature type="region of interest" description="Disordered" evidence="6">
    <location>
        <begin position="326"/>
        <end position="351"/>
    </location>
</feature>
<organism evidence="9 10">
    <name type="scientific">Helobdella robusta</name>
    <name type="common">Californian leech</name>
    <dbReference type="NCBI Taxonomy" id="6412"/>
    <lineage>
        <taxon>Eukaryota</taxon>
        <taxon>Metazoa</taxon>
        <taxon>Spiralia</taxon>
        <taxon>Lophotrochozoa</taxon>
        <taxon>Annelida</taxon>
        <taxon>Clitellata</taxon>
        <taxon>Hirudinea</taxon>
        <taxon>Rhynchobdellida</taxon>
        <taxon>Glossiphoniidae</taxon>
        <taxon>Helobdella</taxon>
    </lineage>
</organism>
<evidence type="ECO:0000256" key="5">
    <source>
        <dbReference type="SAM" id="Coils"/>
    </source>
</evidence>
<name>T1FQA2_HELRO</name>
<dbReference type="PANTHER" id="PTHR14493">
    <property type="entry name" value="UNKEMPT FAMILY MEMBER"/>
    <property type="match status" value="1"/>
</dbReference>
<feature type="compositionally biased region" description="Polar residues" evidence="6">
    <location>
        <begin position="486"/>
        <end position="496"/>
    </location>
</feature>
<dbReference type="EMBL" id="KB096742">
    <property type="protein sequence ID" value="ESO02446.1"/>
    <property type="molecule type" value="Genomic_DNA"/>
</dbReference>
<feature type="domain" description="C3H1-type" evidence="7">
    <location>
        <begin position="231"/>
        <end position="259"/>
    </location>
</feature>
<evidence type="ECO:0000256" key="2">
    <source>
        <dbReference type="ARBA" id="ARBA00022771"/>
    </source>
</evidence>
<feature type="compositionally biased region" description="Low complexity" evidence="6">
    <location>
        <begin position="497"/>
        <end position="512"/>
    </location>
</feature>
<dbReference type="InParanoid" id="T1FQA2"/>
<dbReference type="HOGENOM" id="CLU_014526_1_0_1"/>
<evidence type="ECO:0000256" key="6">
    <source>
        <dbReference type="SAM" id="MobiDB-lite"/>
    </source>
</evidence>
<dbReference type="Pfam" id="PF23261">
    <property type="entry name" value="zf-CCCH_11"/>
    <property type="match status" value="1"/>
</dbReference>
<proteinExistence type="predicted"/>
<dbReference type="AlphaFoldDB" id="T1FQA2"/>
<dbReference type="GO" id="GO:0008270">
    <property type="term" value="F:zinc ion binding"/>
    <property type="evidence" value="ECO:0007669"/>
    <property type="project" value="UniProtKB-KW"/>
</dbReference>
<feature type="zinc finger region" description="C3H1-type" evidence="4">
    <location>
        <begin position="231"/>
        <end position="259"/>
    </location>
</feature>
<dbReference type="Gene3D" id="4.10.1000.10">
    <property type="entry name" value="Zinc finger, CCCH-type"/>
    <property type="match status" value="1"/>
</dbReference>
<evidence type="ECO:0000259" key="7">
    <source>
        <dbReference type="PROSITE" id="PS50103"/>
    </source>
</evidence>
<keyword evidence="10" id="KW-1185">Reference proteome</keyword>
<dbReference type="KEGG" id="hro:HELRODRAFT_188708"/>
<accession>T1FQA2</accession>
<dbReference type="eggNOG" id="KOG1595">
    <property type="taxonomic scope" value="Eukaryota"/>
</dbReference>
<reference evidence="9" key="3">
    <citation type="submission" date="2015-06" db="UniProtKB">
        <authorList>
            <consortium name="EnsemblMetazoa"/>
        </authorList>
    </citation>
    <scope>IDENTIFICATION</scope>
</reference>
<dbReference type="InterPro" id="IPR036855">
    <property type="entry name" value="Znf_CCCH_sf"/>
</dbReference>
<dbReference type="SMART" id="SM00356">
    <property type="entry name" value="ZnF_C3H1"/>
    <property type="match status" value="4"/>
</dbReference>
<feature type="zinc finger region" description="C3H1-type" evidence="4">
    <location>
        <begin position="79"/>
        <end position="104"/>
    </location>
</feature>
<dbReference type="Proteomes" id="UP000015101">
    <property type="component" value="Unassembled WGS sequence"/>
</dbReference>
<feature type="region of interest" description="Disordered" evidence="6">
    <location>
        <begin position="686"/>
        <end position="735"/>
    </location>
</feature>
<evidence type="ECO:0000313" key="10">
    <source>
        <dbReference type="Proteomes" id="UP000015101"/>
    </source>
</evidence>
<evidence type="ECO:0000313" key="9">
    <source>
        <dbReference type="EnsemblMetazoa" id="HelroP188708"/>
    </source>
</evidence>
<dbReference type="SUPFAM" id="SSF90229">
    <property type="entry name" value="CCCH zinc finger"/>
    <property type="match status" value="1"/>
</dbReference>
<feature type="region of interest" description="Disordered" evidence="6">
    <location>
        <begin position="483"/>
        <end position="518"/>
    </location>
</feature>
<dbReference type="GeneID" id="20210999"/>
<reference evidence="8 10" key="2">
    <citation type="journal article" date="2013" name="Nature">
        <title>Insights into bilaterian evolution from three spiralian genomes.</title>
        <authorList>
            <person name="Simakov O."/>
            <person name="Marletaz F."/>
            <person name="Cho S.J."/>
            <person name="Edsinger-Gonzales E."/>
            <person name="Havlak P."/>
            <person name="Hellsten U."/>
            <person name="Kuo D.H."/>
            <person name="Larsson T."/>
            <person name="Lv J."/>
            <person name="Arendt D."/>
            <person name="Savage R."/>
            <person name="Osoegawa K."/>
            <person name="de Jong P."/>
            <person name="Grimwood J."/>
            <person name="Chapman J.A."/>
            <person name="Shapiro H."/>
            <person name="Aerts A."/>
            <person name="Otillar R.P."/>
            <person name="Terry A.Y."/>
            <person name="Boore J.L."/>
            <person name="Grigoriev I.V."/>
            <person name="Lindberg D.R."/>
            <person name="Seaver E.C."/>
            <person name="Weisblat D.A."/>
            <person name="Putnam N.H."/>
            <person name="Rokhsar D.S."/>
        </authorList>
    </citation>
    <scope>NUCLEOTIDE SEQUENCE</scope>
</reference>